<organism evidence="1">
    <name type="scientific">uncultured Thermomicrobiales bacterium</name>
    <dbReference type="NCBI Taxonomy" id="1645740"/>
    <lineage>
        <taxon>Bacteria</taxon>
        <taxon>Pseudomonadati</taxon>
        <taxon>Thermomicrobiota</taxon>
        <taxon>Thermomicrobia</taxon>
        <taxon>Thermomicrobiales</taxon>
        <taxon>environmental samples</taxon>
    </lineage>
</organism>
<accession>A0A6J4UNX3</accession>
<name>A0A6J4UNX3_9BACT</name>
<gene>
    <name evidence="1" type="ORF">AVDCRST_MAG19-1212</name>
</gene>
<dbReference type="AlphaFoldDB" id="A0A6J4UNX3"/>
<dbReference type="EMBL" id="CADCWL010000051">
    <property type="protein sequence ID" value="CAA9555892.1"/>
    <property type="molecule type" value="Genomic_DNA"/>
</dbReference>
<reference evidence="1" key="1">
    <citation type="submission" date="2020-02" db="EMBL/GenBank/DDBJ databases">
        <authorList>
            <person name="Meier V. D."/>
        </authorList>
    </citation>
    <scope>NUCLEOTIDE SEQUENCE</scope>
    <source>
        <strain evidence="1">AVDCRST_MAG19</strain>
    </source>
</reference>
<sequence>MEESAQRAPYLVDLVDHARQRRIVEGAQPPGDQEEGLGFGEGAIRDRQVVRELSRTAPPWPSPMLATTETTARRTWDAIPNVSSFGQAPVIS</sequence>
<proteinExistence type="predicted"/>
<protein>
    <submittedName>
        <fullName evidence="1">Uncharacterized protein</fullName>
    </submittedName>
</protein>
<evidence type="ECO:0000313" key="1">
    <source>
        <dbReference type="EMBL" id="CAA9555892.1"/>
    </source>
</evidence>